<feature type="region of interest" description="Disordered" evidence="2">
    <location>
        <begin position="108"/>
        <end position="135"/>
    </location>
</feature>
<dbReference type="PANTHER" id="PTHR37534">
    <property type="entry name" value="TRANSCRIPTIONAL ACTIVATOR PROTEIN UGA3"/>
    <property type="match status" value="1"/>
</dbReference>
<dbReference type="RefSeq" id="XP_007712096.1">
    <property type="nucleotide sequence ID" value="XM_007713906.1"/>
</dbReference>
<dbReference type="GeneID" id="19145940"/>
<name>W6Y7U4_COCC2</name>
<keyword evidence="4" id="KW-1185">Reference proteome</keyword>
<dbReference type="EMBL" id="KI964607">
    <property type="protein sequence ID" value="EUC33575.1"/>
    <property type="molecule type" value="Genomic_DNA"/>
</dbReference>
<dbReference type="OrthoDB" id="4078573at2759"/>
<feature type="compositionally biased region" description="Polar residues" evidence="2">
    <location>
        <begin position="124"/>
        <end position="133"/>
    </location>
</feature>
<evidence type="ECO:0000256" key="1">
    <source>
        <dbReference type="ARBA" id="ARBA00023242"/>
    </source>
</evidence>
<dbReference type="GO" id="GO:0045944">
    <property type="term" value="P:positive regulation of transcription by RNA polymerase II"/>
    <property type="evidence" value="ECO:0007669"/>
    <property type="project" value="TreeGrafter"/>
</dbReference>
<keyword evidence="1" id="KW-0539">Nucleus</keyword>
<dbReference type="eggNOG" id="ENOG502QT0Z">
    <property type="taxonomic scope" value="Eukaryota"/>
</dbReference>
<dbReference type="GO" id="GO:0003700">
    <property type="term" value="F:DNA-binding transcription factor activity"/>
    <property type="evidence" value="ECO:0007669"/>
    <property type="project" value="TreeGrafter"/>
</dbReference>
<accession>W6Y7U4</accession>
<evidence type="ECO:0000313" key="3">
    <source>
        <dbReference type="EMBL" id="EUC33575.1"/>
    </source>
</evidence>
<proteinExistence type="predicted"/>
<evidence type="ECO:0008006" key="5">
    <source>
        <dbReference type="Google" id="ProtNLM"/>
    </source>
</evidence>
<dbReference type="GO" id="GO:0005634">
    <property type="term" value="C:nucleus"/>
    <property type="evidence" value="ECO:0007669"/>
    <property type="project" value="TreeGrafter"/>
</dbReference>
<evidence type="ECO:0000313" key="4">
    <source>
        <dbReference type="Proteomes" id="UP000053841"/>
    </source>
</evidence>
<dbReference type="PANTHER" id="PTHR37534:SF40">
    <property type="entry name" value="ZN(2)-C6 FUNGAL-TYPE DOMAIN-CONTAINING PROTEIN"/>
    <property type="match status" value="1"/>
</dbReference>
<protein>
    <recommendedName>
        <fullName evidence="5">Transcription factor domain-containing protein</fullName>
    </recommendedName>
</protein>
<dbReference type="AlphaFoldDB" id="W6Y7U4"/>
<gene>
    <name evidence="3" type="ORF">COCCADRAFT_26110</name>
</gene>
<evidence type="ECO:0000256" key="2">
    <source>
        <dbReference type="SAM" id="MobiDB-lite"/>
    </source>
</evidence>
<sequence length="494" mass="54479">MFNITPDVASAGRTPHIFPVAPSNGKRAVPSSNRVPDVSGQAYQMRRNIAQVWCRNCCKSNRVCERGIRLNFIDIQTCTSQSGLIDLPPGTKLKFHDESRAIASGYAVDPQKEKHVHTSHTEPKQQTGLSQASLPRDGPILPVRVASCAEQTALVPAQCSPLPSLRVITNHDEGLLIEIFLGKVAPWMDCLVASKPFTNITPFYALSQPALFNTVMACGERYLMPNEESIYYEKACQGIELEVAKPNADHLLCVTISALLHAYEIMGDGANNKKSHSDRIQALIGHADLSGRNSRLAGACFWAYNLNSVLDSLAHNSRLTCDADKMDMALNAVQGTSSTNNGILCCDEDVWAYRMLSICAKVAALHTEVAHGIYDDSMDRLRQDREQYKGWCDDWASNVPRSMMPLCYIPPPDEDSKSETTSHFPQVLFVGSSATVARLLYHISCLLLVRIGVAERSAEAQEAHCRQIRHAMDICGIASQGEDKYRSLFLDQTP</sequence>
<dbReference type="Proteomes" id="UP000053841">
    <property type="component" value="Unassembled WGS sequence"/>
</dbReference>
<dbReference type="KEGG" id="bze:COCCADRAFT_26110"/>
<dbReference type="GO" id="GO:0000976">
    <property type="term" value="F:transcription cis-regulatory region binding"/>
    <property type="evidence" value="ECO:0007669"/>
    <property type="project" value="TreeGrafter"/>
</dbReference>
<dbReference type="HOGENOM" id="CLU_008719_3_1_1"/>
<organism evidence="3 4">
    <name type="scientific">Cochliobolus carbonum (strain 26-R-13)</name>
    <name type="common">Maize leaf spot fungus</name>
    <name type="synonym">Bipolaris zeicola</name>
    <dbReference type="NCBI Taxonomy" id="930089"/>
    <lineage>
        <taxon>Eukaryota</taxon>
        <taxon>Fungi</taxon>
        <taxon>Dikarya</taxon>
        <taxon>Ascomycota</taxon>
        <taxon>Pezizomycotina</taxon>
        <taxon>Dothideomycetes</taxon>
        <taxon>Pleosporomycetidae</taxon>
        <taxon>Pleosporales</taxon>
        <taxon>Pleosporineae</taxon>
        <taxon>Pleosporaceae</taxon>
        <taxon>Bipolaris</taxon>
    </lineage>
</organism>
<reference evidence="3 4" key="1">
    <citation type="journal article" date="2013" name="PLoS Genet.">
        <title>Comparative genome structure, secondary metabolite, and effector coding capacity across Cochliobolus pathogens.</title>
        <authorList>
            <person name="Condon B.J."/>
            <person name="Leng Y."/>
            <person name="Wu D."/>
            <person name="Bushley K.E."/>
            <person name="Ohm R.A."/>
            <person name="Otillar R."/>
            <person name="Martin J."/>
            <person name="Schackwitz W."/>
            <person name="Grimwood J."/>
            <person name="MohdZainudin N."/>
            <person name="Xue C."/>
            <person name="Wang R."/>
            <person name="Manning V.A."/>
            <person name="Dhillon B."/>
            <person name="Tu Z.J."/>
            <person name="Steffenson B.J."/>
            <person name="Salamov A."/>
            <person name="Sun H."/>
            <person name="Lowry S."/>
            <person name="LaButti K."/>
            <person name="Han J."/>
            <person name="Copeland A."/>
            <person name="Lindquist E."/>
            <person name="Barry K."/>
            <person name="Schmutz J."/>
            <person name="Baker S.E."/>
            <person name="Ciuffetti L.M."/>
            <person name="Grigoriev I.V."/>
            <person name="Zhong S."/>
            <person name="Turgeon B.G."/>
        </authorList>
    </citation>
    <scope>NUCLEOTIDE SEQUENCE [LARGE SCALE GENOMIC DNA]</scope>
    <source>
        <strain evidence="3 4">26-R-13</strain>
    </source>
</reference>